<sequence length="89" mass="9554">MPGARVSAPPAAPPTAGPPAQHTRADHPAVAMMYLFDCTIDPGDLTLPQAHQAMQIHVCCTVDNCLIRRRARQILVDTGQMVLDDRAAP</sequence>
<dbReference type="RefSeq" id="WP_201955590.1">
    <property type="nucleotide sequence ID" value="NZ_JAERRJ010000015.1"/>
</dbReference>
<reference evidence="2 3" key="1">
    <citation type="submission" date="2021-01" db="EMBL/GenBank/DDBJ databases">
        <title>WGS of actinomycetes isolated from Thailand.</title>
        <authorList>
            <person name="Thawai C."/>
        </authorList>
    </citation>
    <scope>NUCLEOTIDE SEQUENCE [LARGE SCALE GENOMIC DNA]</scope>
    <source>
        <strain evidence="2 3">LPG 2</strain>
    </source>
</reference>
<comment type="caution">
    <text evidence="2">The sequence shown here is derived from an EMBL/GenBank/DDBJ whole genome shotgun (WGS) entry which is preliminary data.</text>
</comment>
<evidence type="ECO:0000313" key="3">
    <source>
        <dbReference type="Proteomes" id="UP000602198"/>
    </source>
</evidence>
<dbReference type="Proteomes" id="UP000602198">
    <property type="component" value="Unassembled WGS sequence"/>
</dbReference>
<proteinExistence type="predicted"/>
<protein>
    <submittedName>
        <fullName evidence="2">Uncharacterized protein</fullName>
    </submittedName>
</protein>
<evidence type="ECO:0000313" key="2">
    <source>
        <dbReference type="EMBL" id="MBL1079318.1"/>
    </source>
</evidence>
<organism evidence="2 3">
    <name type="scientific">Nocardia acididurans</name>
    <dbReference type="NCBI Taxonomy" id="2802282"/>
    <lineage>
        <taxon>Bacteria</taxon>
        <taxon>Bacillati</taxon>
        <taxon>Actinomycetota</taxon>
        <taxon>Actinomycetes</taxon>
        <taxon>Mycobacteriales</taxon>
        <taxon>Nocardiaceae</taxon>
        <taxon>Nocardia</taxon>
    </lineage>
</organism>
<keyword evidence="3" id="KW-1185">Reference proteome</keyword>
<name>A0ABS1MF90_9NOCA</name>
<evidence type="ECO:0000256" key="1">
    <source>
        <dbReference type="SAM" id="MobiDB-lite"/>
    </source>
</evidence>
<dbReference type="EMBL" id="JAERRJ010000015">
    <property type="protein sequence ID" value="MBL1079318.1"/>
    <property type="molecule type" value="Genomic_DNA"/>
</dbReference>
<accession>A0ABS1MF90</accession>
<feature type="region of interest" description="Disordered" evidence="1">
    <location>
        <begin position="1"/>
        <end position="24"/>
    </location>
</feature>
<gene>
    <name evidence="2" type="ORF">JK358_33430</name>
</gene>